<protein>
    <submittedName>
        <fullName evidence="2">RxLR effector protein</fullName>
    </submittedName>
</protein>
<feature type="chain" id="PRO_5012126784" evidence="1">
    <location>
        <begin position="20"/>
        <end position="74"/>
    </location>
</feature>
<comment type="caution">
    <text evidence="2">The sequence shown here is derived from an EMBL/GenBank/DDBJ whole genome shotgun (WGS) entry which is preliminary data.</text>
</comment>
<dbReference type="EMBL" id="NBNE01004744">
    <property type="protein sequence ID" value="OWZ04843.1"/>
    <property type="molecule type" value="Genomic_DNA"/>
</dbReference>
<dbReference type="AlphaFoldDB" id="A0A225VHG4"/>
<accession>A0A225VHG4</accession>
<keyword evidence="1" id="KW-0732">Signal</keyword>
<feature type="non-terminal residue" evidence="2">
    <location>
        <position position="74"/>
    </location>
</feature>
<organism evidence="2 3">
    <name type="scientific">Phytophthora megakarya</name>
    <dbReference type="NCBI Taxonomy" id="4795"/>
    <lineage>
        <taxon>Eukaryota</taxon>
        <taxon>Sar</taxon>
        <taxon>Stramenopiles</taxon>
        <taxon>Oomycota</taxon>
        <taxon>Peronosporomycetes</taxon>
        <taxon>Peronosporales</taxon>
        <taxon>Peronosporaceae</taxon>
        <taxon>Phytophthora</taxon>
    </lineage>
</organism>
<evidence type="ECO:0000313" key="2">
    <source>
        <dbReference type="EMBL" id="OWZ04843.1"/>
    </source>
</evidence>
<feature type="signal peptide" evidence="1">
    <location>
        <begin position="1"/>
        <end position="19"/>
    </location>
</feature>
<dbReference type="Proteomes" id="UP000198211">
    <property type="component" value="Unassembled WGS sequence"/>
</dbReference>
<sequence length="74" mass="8368">MRIGHTVLLAIAILSTTDASTPLTSSRTNHINIASRYLRFDQEEMDSEERNAVEKITKLFNSKAKPPKIPDKKK</sequence>
<proteinExistence type="predicted"/>
<gene>
    <name evidence="2" type="ORF">PHMEG_00023188</name>
</gene>
<evidence type="ECO:0000256" key="1">
    <source>
        <dbReference type="SAM" id="SignalP"/>
    </source>
</evidence>
<name>A0A225VHG4_9STRA</name>
<keyword evidence="3" id="KW-1185">Reference proteome</keyword>
<evidence type="ECO:0000313" key="3">
    <source>
        <dbReference type="Proteomes" id="UP000198211"/>
    </source>
</evidence>
<reference evidence="3" key="1">
    <citation type="submission" date="2017-03" db="EMBL/GenBank/DDBJ databases">
        <title>Phytopthora megakarya and P. palmivora, two closely related causual agents of cacao black pod achieved similar genome size and gene model numbers by different mechanisms.</title>
        <authorList>
            <person name="Ali S."/>
            <person name="Shao J."/>
            <person name="Larry D.J."/>
            <person name="Kronmiller B."/>
            <person name="Shen D."/>
            <person name="Strem M.D."/>
            <person name="Melnick R.L."/>
            <person name="Guiltinan M.J."/>
            <person name="Tyler B.M."/>
            <person name="Meinhardt L.W."/>
            <person name="Bailey B.A."/>
        </authorList>
    </citation>
    <scope>NUCLEOTIDE SEQUENCE [LARGE SCALE GENOMIC DNA]</scope>
    <source>
        <strain evidence="3">zdho120</strain>
    </source>
</reference>